<gene>
    <name evidence="8" type="ORF">E0H45_06870</name>
</gene>
<evidence type="ECO:0000313" key="9">
    <source>
        <dbReference type="Proteomes" id="UP000292346"/>
    </source>
</evidence>
<dbReference type="Pfam" id="PF02683">
    <property type="entry name" value="DsbD_TM"/>
    <property type="match status" value="1"/>
</dbReference>
<organism evidence="8 9">
    <name type="scientific">Kribbella soli</name>
    <dbReference type="NCBI Taxonomy" id="1124743"/>
    <lineage>
        <taxon>Bacteria</taxon>
        <taxon>Bacillati</taxon>
        <taxon>Actinomycetota</taxon>
        <taxon>Actinomycetes</taxon>
        <taxon>Propionibacteriales</taxon>
        <taxon>Kribbellaceae</taxon>
        <taxon>Kribbella</taxon>
    </lineage>
</organism>
<dbReference type="PANTHER" id="PTHR31272:SF4">
    <property type="entry name" value="CYTOCHROME C-TYPE BIOGENESIS PROTEIN HI_1454-RELATED"/>
    <property type="match status" value="1"/>
</dbReference>
<feature type="transmembrane region" description="Helical" evidence="6">
    <location>
        <begin position="130"/>
        <end position="151"/>
    </location>
</feature>
<feature type="transmembrane region" description="Helical" evidence="6">
    <location>
        <begin position="208"/>
        <end position="229"/>
    </location>
</feature>
<feature type="transmembrane region" description="Helical" evidence="6">
    <location>
        <begin position="15"/>
        <end position="41"/>
    </location>
</feature>
<reference evidence="8 9" key="1">
    <citation type="submission" date="2019-02" db="EMBL/GenBank/DDBJ databases">
        <title>Kribbella capetownensis sp. nov. and Kribbella speibonae sp. nov., isolated from soil.</title>
        <authorList>
            <person name="Curtis S.M."/>
            <person name="Norton I."/>
            <person name="Everest G.J."/>
            <person name="Meyers P.R."/>
        </authorList>
    </citation>
    <scope>NUCLEOTIDE SEQUENCE [LARGE SCALE GENOMIC DNA]</scope>
    <source>
        <strain evidence="8 9">KCTC 29219</strain>
    </source>
</reference>
<protein>
    <submittedName>
        <fullName evidence="8">Cytochrome c biogenesis protein CcdA</fullName>
    </submittedName>
</protein>
<keyword evidence="3 6" id="KW-0812">Transmembrane</keyword>
<comment type="subcellular location">
    <subcellularLocation>
        <location evidence="1">Membrane</location>
        <topology evidence="1">Multi-pass membrane protein</topology>
    </subcellularLocation>
</comment>
<evidence type="ECO:0000256" key="3">
    <source>
        <dbReference type="ARBA" id="ARBA00022692"/>
    </source>
</evidence>
<feature type="transmembrane region" description="Helical" evidence="6">
    <location>
        <begin position="95"/>
        <end position="118"/>
    </location>
</feature>
<keyword evidence="4 6" id="KW-1133">Transmembrane helix</keyword>
<dbReference type="OrthoDB" id="9803065at2"/>
<dbReference type="EMBL" id="SJJZ01000001">
    <property type="protein sequence ID" value="TCC11009.1"/>
    <property type="molecule type" value="Genomic_DNA"/>
</dbReference>
<name>A0A4R0HT21_9ACTN</name>
<dbReference type="GO" id="GO:0017004">
    <property type="term" value="P:cytochrome complex assembly"/>
    <property type="evidence" value="ECO:0007669"/>
    <property type="project" value="InterPro"/>
</dbReference>
<proteinExistence type="inferred from homology"/>
<evidence type="ECO:0000256" key="2">
    <source>
        <dbReference type="ARBA" id="ARBA00006143"/>
    </source>
</evidence>
<dbReference type="InterPro" id="IPR051790">
    <property type="entry name" value="Cytochrome_c-biogenesis_DsbD"/>
</dbReference>
<dbReference type="AlphaFoldDB" id="A0A4R0HT21"/>
<dbReference type="RefSeq" id="WP_131335395.1">
    <property type="nucleotide sequence ID" value="NZ_SJJZ01000001.1"/>
</dbReference>
<keyword evidence="9" id="KW-1185">Reference proteome</keyword>
<evidence type="ECO:0000256" key="6">
    <source>
        <dbReference type="SAM" id="Phobius"/>
    </source>
</evidence>
<feature type="domain" description="Cytochrome C biogenesis protein transmembrane" evidence="7">
    <location>
        <begin position="14"/>
        <end position="226"/>
    </location>
</feature>
<evidence type="ECO:0000256" key="4">
    <source>
        <dbReference type="ARBA" id="ARBA00022989"/>
    </source>
</evidence>
<keyword evidence="5 6" id="KW-0472">Membrane</keyword>
<evidence type="ECO:0000313" key="8">
    <source>
        <dbReference type="EMBL" id="TCC11009.1"/>
    </source>
</evidence>
<feature type="transmembrane region" description="Helical" evidence="6">
    <location>
        <begin position="61"/>
        <end position="83"/>
    </location>
</feature>
<feature type="transmembrane region" description="Helical" evidence="6">
    <location>
        <begin position="171"/>
        <end position="196"/>
    </location>
</feature>
<comment type="caution">
    <text evidence="8">The sequence shown here is derived from an EMBL/GenBank/DDBJ whole genome shotgun (WGS) entry which is preliminary data.</text>
</comment>
<evidence type="ECO:0000256" key="5">
    <source>
        <dbReference type="ARBA" id="ARBA00023136"/>
    </source>
</evidence>
<sequence length="247" mass="25591">MGEWFASSMTGSMLVALPIAVLAGAISFFSPCVVPLLPGYLSYVTGLSAAELGSDKRGRMLAGTALFVAGFSAVFILTGVVFGKAGDLLIDHQTTITRVLGALTVVLGLVFLGGFGFLQKDLRVHRVPAVGIAAAPLLGVLFGFGWTPCIGPTLGTVMTLATTEGSTGRGAALALVFSLGLGIPFIVAALAFRRMLSAVAWVRKHQLLVIRIGGVLMIAVGLLLLTGVWDAMTADLRQWVANFGSAV</sequence>
<dbReference type="Proteomes" id="UP000292346">
    <property type="component" value="Unassembled WGS sequence"/>
</dbReference>
<dbReference type="PANTHER" id="PTHR31272">
    <property type="entry name" value="CYTOCHROME C-TYPE BIOGENESIS PROTEIN HI_1454-RELATED"/>
    <property type="match status" value="1"/>
</dbReference>
<accession>A0A4R0HT21</accession>
<dbReference type="InterPro" id="IPR003834">
    <property type="entry name" value="Cyt_c_assmbl_TM_dom"/>
</dbReference>
<evidence type="ECO:0000256" key="1">
    <source>
        <dbReference type="ARBA" id="ARBA00004141"/>
    </source>
</evidence>
<comment type="similarity">
    <text evidence="2">Belongs to the DsbD family.</text>
</comment>
<dbReference type="GO" id="GO:0016020">
    <property type="term" value="C:membrane"/>
    <property type="evidence" value="ECO:0007669"/>
    <property type="project" value="UniProtKB-SubCell"/>
</dbReference>
<evidence type="ECO:0000259" key="7">
    <source>
        <dbReference type="Pfam" id="PF02683"/>
    </source>
</evidence>